<keyword evidence="11" id="KW-1185">Reference proteome</keyword>
<keyword evidence="4 7" id="KW-0677">Repeat</keyword>
<dbReference type="AlphaFoldDB" id="U5NC86"/>
<comment type="function">
    <text evidence="7">GTPase that plays an essential role in the late steps of ribosome biogenesis.</text>
</comment>
<dbReference type="GO" id="GO:0005525">
    <property type="term" value="F:GTP binding"/>
    <property type="evidence" value="ECO:0007669"/>
    <property type="project" value="UniProtKB-KW"/>
</dbReference>
<keyword evidence="3" id="KW-0690">Ribosome biogenesis</keyword>
<dbReference type="InterPro" id="IPR027417">
    <property type="entry name" value="P-loop_NTPase"/>
</dbReference>
<dbReference type="EMBL" id="CP006771">
    <property type="protein sequence ID" value="AGX89032.1"/>
    <property type="molecule type" value="Genomic_DNA"/>
</dbReference>
<dbReference type="OrthoDB" id="9805918at2"/>
<dbReference type="Proteomes" id="UP000017119">
    <property type="component" value="Chromosome"/>
</dbReference>
<comment type="similarity">
    <text evidence="1 7">Belongs to the TRAFAC class TrmE-Era-EngA-EngB-Septin-like GTPase superfamily. EngA (Der) GTPase family.</text>
</comment>
<dbReference type="InterPro" id="IPR032859">
    <property type="entry name" value="KH_dom-like"/>
</dbReference>
<proteinExistence type="inferred from homology"/>
<dbReference type="PANTHER" id="PTHR43834:SF6">
    <property type="entry name" value="GTPASE DER"/>
    <property type="match status" value="1"/>
</dbReference>
<keyword evidence="5 7" id="KW-0547">Nucleotide-binding</keyword>
<dbReference type="PATRIC" id="fig|1403316.3.peg.242"/>
<sequence length="451" mass="51703">MLKRRENSLPKILIVGATNVGKSQLFNRLVGDKHSIVLNRKSITRDLIMRRVNLKGSHEAILIDSGGYSEELSPNFQSEINQLLIKQLKEASLIIFLFSKVEGIRSIEWKISKLIHKTTCCPVILTANKVDSQKQDGRWEEHANSLGFGKPILISAEHDINIYELIDKICSFLEGKKTAKEIEEEEKEQEFRLGIIGRVNVGKSSLVNALLSDNAVLVSPIEGTTVDLVEYSINYQGDTYLLIDSPGWKKMRKEGVRNEELDHLCWVRSKKAIKFANILLFVIDLSQPLNYLDDKVAKEIFDSNLPVMIVANKSDLLEYSSFNREKQIEEELRKRFYYLSWAPIVFISAKYSKKLENIFKALSLIKEEISRLFSKPKLTSFLGRVNLLLLGSKKNITLDNISQIKSSIPTFLIQCSNPSNLTTQQMRLVETQFRNYFNLIYSPLKIYYKKS</sequence>
<feature type="domain" description="G" evidence="8">
    <location>
        <begin position="193"/>
        <end position="313"/>
    </location>
</feature>
<evidence type="ECO:0000256" key="2">
    <source>
        <dbReference type="ARBA" id="ARBA00020953"/>
    </source>
</evidence>
<evidence type="ECO:0000256" key="3">
    <source>
        <dbReference type="ARBA" id="ARBA00022517"/>
    </source>
</evidence>
<dbReference type="KEGG" id="mpv:PRV_01355"/>
<feature type="domain" description="G" evidence="8">
    <location>
        <begin position="11"/>
        <end position="129"/>
    </location>
</feature>
<evidence type="ECO:0000256" key="4">
    <source>
        <dbReference type="ARBA" id="ARBA00022737"/>
    </source>
</evidence>
<dbReference type="Gene3D" id="3.30.300.20">
    <property type="match status" value="1"/>
</dbReference>
<dbReference type="STRING" id="1403316.PRV_01355"/>
<dbReference type="InterPro" id="IPR005225">
    <property type="entry name" value="Small_GTP-bd"/>
</dbReference>
<evidence type="ECO:0000259" key="8">
    <source>
        <dbReference type="Pfam" id="PF01926"/>
    </source>
</evidence>
<gene>
    <name evidence="10" type="ORF">PRV_01355</name>
</gene>
<feature type="domain" description="GTPase Der C-terminal KH-domain-like" evidence="9">
    <location>
        <begin position="393"/>
        <end position="449"/>
    </location>
</feature>
<dbReference type="SUPFAM" id="SSF52540">
    <property type="entry name" value="P-loop containing nucleoside triphosphate hydrolases"/>
    <property type="match status" value="1"/>
</dbReference>
<dbReference type="NCBIfam" id="TIGR00231">
    <property type="entry name" value="small_GTP"/>
    <property type="match status" value="2"/>
</dbReference>
<keyword evidence="6 7" id="KW-0342">GTP-binding</keyword>
<accession>U5NC86</accession>
<dbReference type="InterPro" id="IPR016484">
    <property type="entry name" value="GTPase_Der"/>
</dbReference>
<evidence type="ECO:0000259" key="9">
    <source>
        <dbReference type="Pfam" id="PF14714"/>
    </source>
</evidence>
<evidence type="ECO:0000256" key="6">
    <source>
        <dbReference type="ARBA" id="ARBA00023134"/>
    </source>
</evidence>
<dbReference type="HOGENOM" id="CLU_016077_6_2_14"/>
<organism evidence="10 11">
    <name type="scientific">Mycoplasma parvum str. Indiana</name>
    <dbReference type="NCBI Taxonomy" id="1403316"/>
    <lineage>
        <taxon>Bacteria</taxon>
        <taxon>Bacillati</taxon>
        <taxon>Mycoplasmatota</taxon>
        <taxon>Mollicutes</taxon>
        <taxon>Mycoplasmataceae</taxon>
        <taxon>Mycoplasma</taxon>
    </lineage>
</organism>
<dbReference type="Gene3D" id="3.40.50.300">
    <property type="entry name" value="P-loop containing nucleotide triphosphate hydrolases"/>
    <property type="match status" value="2"/>
</dbReference>
<dbReference type="NCBIfam" id="TIGR03594">
    <property type="entry name" value="GTPase_EngA"/>
    <property type="match status" value="1"/>
</dbReference>
<dbReference type="GO" id="GO:0042254">
    <property type="term" value="P:ribosome biogenesis"/>
    <property type="evidence" value="ECO:0007669"/>
    <property type="project" value="UniProtKB-KW"/>
</dbReference>
<protein>
    <recommendedName>
        <fullName evidence="2 7">GTPase Der</fullName>
    </recommendedName>
</protein>
<dbReference type="PRINTS" id="PR00449">
    <property type="entry name" value="RASTRNSFRMNG"/>
</dbReference>
<dbReference type="PIRSF" id="PIRSF006485">
    <property type="entry name" value="GTP-binding_EngA"/>
    <property type="match status" value="1"/>
</dbReference>
<evidence type="ECO:0000256" key="1">
    <source>
        <dbReference type="ARBA" id="ARBA00008279"/>
    </source>
</evidence>
<dbReference type="RefSeq" id="WP_022769537.1">
    <property type="nucleotide sequence ID" value="NC_022575.1"/>
</dbReference>
<evidence type="ECO:0000256" key="7">
    <source>
        <dbReference type="RuleBase" id="RU004481"/>
    </source>
</evidence>
<evidence type="ECO:0000313" key="11">
    <source>
        <dbReference type="Proteomes" id="UP000017119"/>
    </source>
</evidence>
<dbReference type="Pfam" id="PF14714">
    <property type="entry name" value="KH_dom-like"/>
    <property type="match status" value="1"/>
</dbReference>
<reference evidence="10 11" key="1">
    <citation type="journal article" date="2013" name="Genome Announc.">
        <title>Genome Sequence of Mycoplasma parvum (Formerly Eperythrozoon parvum), a Diminutive Hemoplasma of the Pig.</title>
        <authorList>
            <person name="do Nascimento N.C."/>
            <person name="Dos Santos A.P."/>
            <person name="Chu Y."/>
            <person name="Guimaraes A.M."/>
            <person name="Pagliaro A."/>
            <person name="Messick J.B."/>
        </authorList>
    </citation>
    <scope>NUCLEOTIDE SEQUENCE [LARGE SCALE GENOMIC DNA]</scope>
    <source>
        <strain evidence="10 11">Indiana</strain>
    </source>
</reference>
<evidence type="ECO:0000313" key="10">
    <source>
        <dbReference type="EMBL" id="AGX89032.1"/>
    </source>
</evidence>
<dbReference type="Pfam" id="PF01926">
    <property type="entry name" value="MMR_HSR1"/>
    <property type="match status" value="2"/>
</dbReference>
<dbReference type="InterPro" id="IPR006073">
    <property type="entry name" value="GTP-bd"/>
</dbReference>
<dbReference type="PANTHER" id="PTHR43834">
    <property type="entry name" value="GTPASE DER"/>
    <property type="match status" value="1"/>
</dbReference>
<evidence type="ECO:0000256" key="5">
    <source>
        <dbReference type="ARBA" id="ARBA00022741"/>
    </source>
</evidence>
<dbReference type="InterPro" id="IPR015946">
    <property type="entry name" value="KH_dom-like_a/b"/>
</dbReference>
<name>U5NC86_9MOLU</name>